<reference evidence="1" key="1">
    <citation type="journal article" date="2020" name="Nature">
        <title>Giant virus diversity and host interactions through global metagenomics.</title>
        <authorList>
            <person name="Schulz F."/>
            <person name="Roux S."/>
            <person name="Paez-Espino D."/>
            <person name="Jungbluth S."/>
            <person name="Walsh D.A."/>
            <person name="Denef V.J."/>
            <person name="McMahon K.D."/>
            <person name="Konstantinidis K.T."/>
            <person name="Eloe-Fadrosh E.A."/>
            <person name="Kyrpides N.C."/>
            <person name="Woyke T."/>
        </authorList>
    </citation>
    <scope>NUCLEOTIDE SEQUENCE</scope>
    <source>
        <strain evidence="1">GVMAG-M-3300010160-60</strain>
    </source>
</reference>
<dbReference type="AlphaFoldDB" id="A0A6C0BEF6"/>
<dbReference type="EMBL" id="MN739130">
    <property type="protein sequence ID" value="QHS90174.1"/>
    <property type="molecule type" value="Genomic_DNA"/>
</dbReference>
<proteinExistence type="predicted"/>
<organism evidence="1">
    <name type="scientific">viral metagenome</name>
    <dbReference type="NCBI Taxonomy" id="1070528"/>
    <lineage>
        <taxon>unclassified sequences</taxon>
        <taxon>metagenomes</taxon>
        <taxon>organismal metagenomes</taxon>
    </lineage>
</organism>
<accession>A0A6C0BEF6</accession>
<sequence length="289" mass="33896">MFFPDMIEIVLSSLSDTDTNCFLQINKEIYTTFNKNFRQISLSQENSFRYLSDMSYRNYIDSCLTDNKKQLTLNLKHSNCSNYMCNLYDEVQSLSLTKVYMNGCNYYGYMLMEEAFYDTEEPNILSVDHPSQRNIIRQLKYFCDIDCDYDIDYIKKENNSSFVTLTSPLKFKIIGEIVEIYLNELTKSSIIDMKIAFNKCLKRPFPIENDDKIYAELTSIPEHILMLLNDIKPIGMIEYYKKDGNIYEHEVKLSDEGEAIFGITIYVPYNENKYKVSISSVYSDDVVNL</sequence>
<evidence type="ECO:0000313" key="1">
    <source>
        <dbReference type="EMBL" id="QHS90174.1"/>
    </source>
</evidence>
<protein>
    <submittedName>
        <fullName evidence="1">Uncharacterized protein</fullName>
    </submittedName>
</protein>
<name>A0A6C0BEF6_9ZZZZ</name>